<evidence type="ECO:0000256" key="6">
    <source>
        <dbReference type="ARBA" id="ARBA00009320"/>
    </source>
</evidence>
<dbReference type="PANTHER" id="PTHR42743">
    <property type="entry name" value="AMINO-ACID AMINOTRANSFERASE"/>
    <property type="match status" value="1"/>
</dbReference>
<proteinExistence type="inferred from homology"/>
<evidence type="ECO:0000256" key="15">
    <source>
        <dbReference type="RuleBase" id="RU004516"/>
    </source>
</evidence>
<dbReference type="InterPro" id="IPR043131">
    <property type="entry name" value="BCAT-like_N"/>
</dbReference>
<evidence type="ECO:0000256" key="13">
    <source>
        <dbReference type="ARBA" id="ARBA00049229"/>
    </source>
</evidence>
<comment type="catalytic activity">
    <reaction evidence="12">
        <text>L-isoleucine + 2-oxoglutarate = (S)-3-methyl-2-oxopentanoate + L-glutamate</text>
        <dbReference type="Rhea" id="RHEA:24801"/>
        <dbReference type="ChEBI" id="CHEBI:16810"/>
        <dbReference type="ChEBI" id="CHEBI:29985"/>
        <dbReference type="ChEBI" id="CHEBI:35146"/>
        <dbReference type="ChEBI" id="CHEBI:58045"/>
        <dbReference type="EC" id="2.6.1.42"/>
    </reaction>
</comment>
<organism evidence="16 17">
    <name type="scientific">Pseudochrobactrum asaccharolyticum</name>
    <dbReference type="NCBI Taxonomy" id="354351"/>
    <lineage>
        <taxon>Bacteria</taxon>
        <taxon>Pseudomonadati</taxon>
        <taxon>Pseudomonadota</taxon>
        <taxon>Alphaproteobacteria</taxon>
        <taxon>Hyphomicrobiales</taxon>
        <taxon>Brucellaceae</taxon>
        <taxon>Pseudochrobactrum</taxon>
    </lineage>
</organism>
<keyword evidence="17" id="KW-1185">Reference proteome</keyword>
<reference evidence="16 17" key="1">
    <citation type="submission" date="2018-06" db="EMBL/GenBank/DDBJ databases">
        <title>Genomic Encyclopedia of Type Strains, Phase IV (KMG-IV): sequencing the most valuable type-strain genomes for metagenomic binning, comparative biology and taxonomic classification.</title>
        <authorList>
            <person name="Goeker M."/>
        </authorList>
    </citation>
    <scope>NUCLEOTIDE SEQUENCE [LARGE SCALE GENOMIC DNA]</scope>
    <source>
        <strain evidence="16 17">DSM 25619</strain>
    </source>
</reference>
<comment type="function">
    <text evidence="2">Acts on leucine, isoleucine and valine.</text>
</comment>
<comment type="pathway">
    <text evidence="5">Amino-acid biosynthesis; L-leucine biosynthesis; L-leucine from 3-methyl-2-oxobutanoate: step 4/4.</text>
</comment>
<dbReference type="GO" id="GO:0009082">
    <property type="term" value="P:branched-chain amino acid biosynthetic process"/>
    <property type="evidence" value="ECO:0007669"/>
    <property type="project" value="UniProtKB-KW"/>
</dbReference>
<dbReference type="InterPro" id="IPR018300">
    <property type="entry name" value="Aminotrans_IV_CS"/>
</dbReference>
<dbReference type="PROSITE" id="PS00770">
    <property type="entry name" value="AA_TRANSFER_CLASS_4"/>
    <property type="match status" value="1"/>
</dbReference>
<comment type="catalytic activity">
    <reaction evidence="11">
        <text>L-valine + 2-oxoglutarate = 3-methyl-2-oxobutanoate + L-glutamate</text>
        <dbReference type="Rhea" id="RHEA:24813"/>
        <dbReference type="ChEBI" id="CHEBI:11851"/>
        <dbReference type="ChEBI" id="CHEBI:16810"/>
        <dbReference type="ChEBI" id="CHEBI:29985"/>
        <dbReference type="ChEBI" id="CHEBI:57762"/>
        <dbReference type="EC" id="2.6.1.42"/>
    </reaction>
</comment>
<dbReference type="OrthoDB" id="9805628at2"/>
<sequence>MSSLVYLNGRFVPEEQATLPVFDRATLFSDAVYEVTCVVDGQLFDYHAHMQRLKRSLTKLDMKYDVDTEALLAVHQRLIAENAIHNGMVYLQLSRGTADRSFRYSNEPEPNLFCFTQKLGVDPKQTLQRRLKLISTEEGRWSLLDIKTTQLLYASLVKTRVMKQGADDALFLNNGYVTETTAANFFIVSEAGTLVTCPLNGTLLPGITRQRILDLAYADGFSVEERLFTIDEVYKAREAFVTSAVNFATPVAEIDGKCLIPEGNSPVTSRLHKLYLDEVPKS</sequence>
<evidence type="ECO:0000256" key="11">
    <source>
        <dbReference type="ARBA" id="ARBA00048212"/>
    </source>
</evidence>
<dbReference type="FunFam" id="3.20.10.10:FF:000002">
    <property type="entry name" value="D-alanine aminotransferase"/>
    <property type="match status" value="1"/>
</dbReference>
<comment type="similarity">
    <text evidence="6 14">Belongs to the class-IV pyridoxal-phosphate-dependent aminotransferase family.</text>
</comment>
<dbReference type="Gene3D" id="3.30.470.10">
    <property type="match status" value="1"/>
</dbReference>
<dbReference type="InterPro" id="IPR001544">
    <property type="entry name" value="Aminotrans_IV"/>
</dbReference>
<evidence type="ECO:0000256" key="5">
    <source>
        <dbReference type="ARBA" id="ARBA00005072"/>
    </source>
</evidence>
<evidence type="ECO:0000256" key="14">
    <source>
        <dbReference type="RuleBase" id="RU004106"/>
    </source>
</evidence>
<comment type="cofactor">
    <cofactor evidence="1 15">
        <name>pyridoxal 5'-phosphate</name>
        <dbReference type="ChEBI" id="CHEBI:597326"/>
    </cofactor>
</comment>
<evidence type="ECO:0000256" key="1">
    <source>
        <dbReference type="ARBA" id="ARBA00001933"/>
    </source>
</evidence>
<evidence type="ECO:0000256" key="12">
    <source>
        <dbReference type="ARBA" id="ARBA00048798"/>
    </source>
</evidence>
<evidence type="ECO:0000313" key="16">
    <source>
        <dbReference type="EMBL" id="RBO95666.1"/>
    </source>
</evidence>
<dbReference type="Proteomes" id="UP000252893">
    <property type="component" value="Unassembled WGS sequence"/>
</dbReference>
<accession>A0A366DZX9</accession>
<protein>
    <recommendedName>
        <fullName evidence="8">Probable branched-chain-amino-acid aminotransferase</fullName>
        <ecNumber evidence="7">2.6.1.42</ecNumber>
    </recommendedName>
</protein>
<dbReference type="EC" id="2.6.1.42" evidence="7"/>
<dbReference type="RefSeq" id="WP_113944196.1">
    <property type="nucleotide sequence ID" value="NZ_JBHEEG010000004.1"/>
</dbReference>
<dbReference type="EMBL" id="QNRH01000003">
    <property type="protein sequence ID" value="RBO95666.1"/>
    <property type="molecule type" value="Genomic_DNA"/>
</dbReference>
<evidence type="ECO:0000256" key="7">
    <source>
        <dbReference type="ARBA" id="ARBA00013053"/>
    </source>
</evidence>
<comment type="catalytic activity">
    <reaction evidence="13">
        <text>L-leucine + 2-oxoglutarate = 4-methyl-2-oxopentanoate + L-glutamate</text>
        <dbReference type="Rhea" id="RHEA:18321"/>
        <dbReference type="ChEBI" id="CHEBI:16810"/>
        <dbReference type="ChEBI" id="CHEBI:17865"/>
        <dbReference type="ChEBI" id="CHEBI:29985"/>
        <dbReference type="ChEBI" id="CHEBI:57427"/>
        <dbReference type="EC" id="2.6.1.42"/>
    </reaction>
</comment>
<evidence type="ECO:0000256" key="9">
    <source>
        <dbReference type="ARBA" id="ARBA00022898"/>
    </source>
</evidence>
<comment type="pathway">
    <text evidence="3">Amino-acid biosynthesis; L-isoleucine biosynthesis; L-isoleucine from 2-oxobutanoate: step 4/4.</text>
</comment>
<dbReference type="InterPro" id="IPR050571">
    <property type="entry name" value="Class-IV_PLP-Dep_Aminotrnsfr"/>
</dbReference>
<dbReference type="InterPro" id="IPR036038">
    <property type="entry name" value="Aminotransferase-like"/>
</dbReference>
<evidence type="ECO:0000313" key="17">
    <source>
        <dbReference type="Proteomes" id="UP000252893"/>
    </source>
</evidence>
<dbReference type="InterPro" id="IPR043132">
    <property type="entry name" value="BCAT-like_C"/>
</dbReference>
<keyword evidence="9 15" id="KW-0663">Pyridoxal phosphate</keyword>
<dbReference type="Pfam" id="PF01063">
    <property type="entry name" value="Aminotran_4"/>
    <property type="match status" value="1"/>
</dbReference>
<dbReference type="PANTHER" id="PTHR42743:SF11">
    <property type="entry name" value="AMINODEOXYCHORISMATE LYASE"/>
    <property type="match status" value="1"/>
</dbReference>
<name>A0A366DZX9_9HYPH</name>
<comment type="caution">
    <text evidence="16">The sequence shown here is derived from an EMBL/GenBank/DDBJ whole genome shotgun (WGS) entry which is preliminary data.</text>
</comment>
<comment type="pathway">
    <text evidence="4">Amino-acid biosynthesis; L-valine biosynthesis; L-valine from pyruvate: step 4/4.</text>
</comment>
<evidence type="ECO:0000256" key="2">
    <source>
        <dbReference type="ARBA" id="ARBA00003109"/>
    </source>
</evidence>
<keyword evidence="10" id="KW-0100">Branched-chain amino acid biosynthesis</keyword>
<dbReference type="Gene3D" id="3.20.10.10">
    <property type="entry name" value="D-amino Acid Aminotransferase, subunit A, domain 2"/>
    <property type="match status" value="1"/>
</dbReference>
<dbReference type="GO" id="GO:0004084">
    <property type="term" value="F:branched-chain-amino-acid transaminase activity"/>
    <property type="evidence" value="ECO:0007669"/>
    <property type="project" value="UniProtKB-EC"/>
</dbReference>
<gene>
    <name evidence="16" type="ORF">DFR47_103230</name>
</gene>
<keyword evidence="10" id="KW-0028">Amino-acid biosynthesis</keyword>
<evidence type="ECO:0000256" key="3">
    <source>
        <dbReference type="ARBA" id="ARBA00004824"/>
    </source>
</evidence>
<dbReference type="SUPFAM" id="SSF56752">
    <property type="entry name" value="D-aminoacid aminotransferase-like PLP-dependent enzymes"/>
    <property type="match status" value="1"/>
</dbReference>
<dbReference type="AlphaFoldDB" id="A0A366DZX9"/>
<evidence type="ECO:0000256" key="10">
    <source>
        <dbReference type="ARBA" id="ARBA00023304"/>
    </source>
</evidence>
<evidence type="ECO:0000256" key="8">
    <source>
        <dbReference type="ARBA" id="ARBA00014472"/>
    </source>
</evidence>
<evidence type="ECO:0000256" key="4">
    <source>
        <dbReference type="ARBA" id="ARBA00004931"/>
    </source>
</evidence>
<dbReference type="GO" id="GO:0005829">
    <property type="term" value="C:cytosol"/>
    <property type="evidence" value="ECO:0007669"/>
    <property type="project" value="TreeGrafter"/>
</dbReference>
<dbReference type="GO" id="GO:0008652">
    <property type="term" value="P:amino acid biosynthetic process"/>
    <property type="evidence" value="ECO:0007669"/>
    <property type="project" value="UniProtKB-ARBA"/>
</dbReference>